<dbReference type="AlphaFoldDB" id="A0A1C1CRC4"/>
<comment type="caution">
    <text evidence="8">The sequence shown here is derived from an EMBL/GenBank/DDBJ whole genome shotgun (WGS) entry which is preliminary data.</text>
</comment>
<evidence type="ECO:0000256" key="1">
    <source>
        <dbReference type="ARBA" id="ARBA00004141"/>
    </source>
</evidence>
<dbReference type="PIRSF" id="PIRSF006060">
    <property type="entry name" value="AA_transporter"/>
    <property type="match status" value="1"/>
</dbReference>
<dbReference type="eggNOG" id="KOG1289">
    <property type="taxonomic scope" value="Eukaryota"/>
</dbReference>
<comment type="subcellular location">
    <subcellularLocation>
        <location evidence="1">Membrane</location>
        <topology evidence="1">Multi-pass membrane protein</topology>
    </subcellularLocation>
</comment>
<dbReference type="EMBL" id="LGRB01000009">
    <property type="protein sequence ID" value="OCT51045.1"/>
    <property type="molecule type" value="Genomic_DNA"/>
</dbReference>
<feature type="compositionally biased region" description="Basic and acidic residues" evidence="6">
    <location>
        <begin position="463"/>
        <end position="474"/>
    </location>
</feature>
<dbReference type="Pfam" id="PF13520">
    <property type="entry name" value="AA_permease_2"/>
    <property type="match status" value="1"/>
</dbReference>
<evidence type="ECO:0000256" key="5">
    <source>
        <dbReference type="ARBA" id="ARBA00023136"/>
    </source>
</evidence>
<keyword evidence="4 7" id="KW-1133">Transmembrane helix</keyword>
<gene>
    <name evidence="8" type="ORF">CLCR_08246</name>
</gene>
<evidence type="ECO:0000256" key="2">
    <source>
        <dbReference type="ARBA" id="ARBA00022448"/>
    </source>
</evidence>
<keyword evidence="9" id="KW-1185">Reference proteome</keyword>
<feature type="transmembrane region" description="Helical" evidence="7">
    <location>
        <begin position="111"/>
        <end position="140"/>
    </location>
</feature>
<feature type="transmembrane region" description="Helical" evidence="7">
    <location>
        <begin position="179"/>
        <end position="200"/>
    </location>
</feature>
<evidence type="ECO:0000256" key="3">
    <source>
        <dbReference type="ARBA" id="ARBA00022692"/>
    </source>
</evidence>
<protein>
    <submittedName>
        <fullName evidence="8">Putative choline transport protein</fullName>
    </submittedName>
</protein>
<accession>A0A1C1CRC4</accession>
<dbReference type="GO" id="GO:0016020">
    <property type="term" value="C:membrane"/>
    <property type="evidence" value="ECO:0007669"/>
    <property type="project" value="UniProtKB-SubCell"/>
</dbReference>
<dbReference type="OrthoDB" id="3257095at2759"/>
<feature type="transmembrane region" description="Helical" evidence="7">
    <location>
        <begin position="26"/>
        <end position="49"/>
    </location>
</feature>
<organism evidence="8 9">
    <name type="scientific">Cladophialophora carrionii</name>
    <dbReference type="NCBI Taxonomy" id="86049"/>
    <lineage>
        <taxon>Eukaryota</taxon>
        <taxon>Fungi</taxon>
        <taxon>Dikarya</taxon>
        <taxon>Ascomycota</taxon>
        <taxon>Pezizomycotina</taxon>
        <taxon>Eurotiomycetes</taxon>
        <taxon>Chaetothyriomycetidae</taxon>
        <taxon>Chaetothyriales</taxon>
        <taxon>Herpotrichiellaceae</taxon>
        <taxon>Cladophialophora</taxon>
    </lineage>
</organism>
<keyword evidence="3 7" id="KW-0812">Transmembrane</keyword>
<dbReference type="PANTHER" id="PTHR45649">
    <property type="entry name" value="AMINO-ACID PERMEASE BAT1"/>
    <property type="match status" value="1"/>
</dbReference>
<proteinExistence type="predicted"/>
<keyword evidence="5 7" id="KW-0472">Membrane</keyword>
<sequence length="600" mass="65281">MPPVKEDNDSRALALLGKKQVLKRRFGFWSLFGFAVCELITWETVLALFSQGFDNGGPAALIYGFIIAWSSTLSVYTVISELASMAPIAGGQYYWVYMLAPPRWKVFSSYIIGWLTSLAWIATVATETIFAGTMIQGAIILDNENSYEAKRWHGTLLAWLVIAVAIFVNVVIPGALPKVEIFLIVFHIAGFIAILATLWATAPHNSAHFVFTTSLNEGGWPTQGLSYCVGFLGNVATFVGADASVHMAEEVENSALNIPRAIIASMCINGLVGFVMMLTVLFCLGDVDSVLETATGYPFIQIFYNSVNSISGATVMVAVVLILTWACATGIITTASRMTWSFARDKGTPFSSTIAYVSRVRRVPVVGVGVVTTLAALLTLIYIGSTTAFNDVISLTITGFYCSYFLPAAFLLWHRVKGHIEPHRKETPGLPIDDDTGMESTHSNSGPVVEKIATPPGAGTELYGEKNKQLHPDTDPPPPPPPPLQTSSSGNLPTFEIQNRRPSLIAQAPLQWGPFHLPGLLGTLNNAYACVYMVFVIFWSVWPPVTPVDATTMNYSVVVTSGVVIFSIVWYWVRGREEYHGPTIDDEVKAVMRLGSIVAV</sequence>
<evidence type="ECO:0000256" key="4">
    <source>
        <dbReference type="ARBA" id="ARBA00022989"/>
    </source>
</evidence>
<reference evidence="9" key="1">
    <citation type="submission" date="2015-07" db="EMBL/GenBank/DDBJ databases">
        <authorList>
            <person name="Teixeira M.M."/>
            <person name="Souza R.C."/>
            <person name="Almeida L.G."/>
            <person name="Vicente V.A."/>
            <person name="de Hoog S."/>
            <person name="Bocca A.L."/>
            <person name="de Almeida S.R."/>
            <person name="Vasconcelos A.T."/>
            <person name="Felipe M.S."/>
        </authorList>
    </citation>
    <scope>NUCLEOTIDE SEQUENCE [LARGE SCALE GENOMIC DNA]</scope>
    <source>
        <strain evidence="9">KSF</strain>
    </source>
</reference>
<feature type="transmembrane region" description="Helical" evidence="7">
    <location>
        <begin position="302"/>
        <end position="328"/>
    </location>
</feature>
<evidence type="ECO:0000256" key="6">
    <source>
        <dbReference type="SAM" id="MobiDB-lite"/>
    </source>
</evidence>
<feature type="transmembrane region" description="Helical" evidence="7">
    <location>
        <begin position="61"/>
        <end position="79"/>
    </location>
</feature>
<feature type="transmembrane region" description="Helical" evidence="7">
    <location>
        <begin position="554"/>
        <end position="573"/>
    </location>
</feature>
<feature type="compositionally biased region" description="Pro residues" evidence="6">
    <location>
        <begin position="475"/>
        <end position="484"/>
    </location>
</feature>
<dbReference type="Gene3D" id="1.20.1740.10">
    <property type="entry name" value="Amino acid/polyamine transporter I"/>
    <property type="match status" value="1"/>
</dbReference>
<feature type="transmembrane region" description="Helical" evidence="7">
    <location>
        <begin position="220"/>
        <end position="241"/>
    </location>
</feature>
<feature type="region of interest" description="Disordered" evidence="6">
    <location>
        <begin position="423"/>
        <end position="493"/>
    </location>
</feature>
<evidence type="ECO:0000313" key="8">
    <source>
        <dbReference type="EMBL" id="OCT51045.1"/>
    </source>
</evidence>
<feature type="transmembrane region" description="Helical" evidence="7">
    <location>
        <begin position="152"/>
        <end position="172"/>
    </location>
</feature>
<name>A0A1C1CRC4_9EURO</name>
<dbReference type="InterPro" id="IPR002293">
    <property type="entry name" value="AA/rel_permease1"/>
</dbReference>
<dbReference type="VEuPathDB" id="FungiDB:CLCR_08246"/>
<dbReference type="VEuPathDB" id="FungiDB:G647_09681"/>
<dbReference type="Proteomes" id="UP000094526">
    <property type="component" value="Unassembled WGS sequence"/>
</dbReference>
<keyword evidence="2" id="KW-0813">Transport</keyword>
<dbReference type="GO" id="GO:0022857">
    <property type="term" value="F:transmembrane transporter activity"/>
    <property type="evidence" value="ECO:0007669"/>
    <property type="project" value="InterPro"/>
</dbReference>
<dbReference type="PANTHER" id="PTHR45649:SF1">
    <property type="entry name" value="TRANSPORTER, PUTATIVE (EUROFUNG)-RELATED"/>
    <property type="match status" value="1"/>
</dbReference>
<dbReference type="STRING" id="86049.A0A1C1CRC4"/>
<feature type="transmembrane region" description="Helical" evidence="7">
    <location>
        <begin position="363"/>
        <end position="383"/>
    </location>
</feature>
<evidence type="ECO:0000256" key="7">
    <source>
        <dbReference type="SAM" id="Phobius"/>
    </source>
</evidence>
<evidence type="ECO:0000313" key="9">
    <source>
        <dbReference type="Proteomes" id="UP000094526"/>
    </source>
</evidence>
<feature type="transmembrane region" description="Helical" evidence="7">
    <location>
        <begin position="261"/>
        <end position="282"/>
    </location>
</feature>
<feature type="transmembrane region" description="Helical" evidence="7">
    <location>
        <begin position="520"/>
        <end position="542"/>
    </location>
</feature>
<feature type="transmembrane region" description="Helical" evidence="7">
    <location>
        <begin position="395"/>
        <end position="414"/>
    </location>
</feature>